<accession>A0A1M5NFZ1</accession>
<keyword evidence="2" id="KW-1185">Reference proteome</keyword>
<evidence type="ECO:0000313" key="1">
    <source>
        <dbReference type="EMBL" id="SHG88431.1"/>
    </source>
</evidence>
<dbReference type="OrthoDB" id="1441145at2"/>
<dbReference type="EMBL" id="FQUQ01000008">
    <property type="protein sequence ID" value="SHG88431.1"/>
    <property type="molecule type" value="Genomic_DNA"/>
</dbReference>
<dbReference type="Proteomes" id="UP000184287">
    <property type="component" value="Unassembled WGS sequence"/>
</dbReference>
<reference evidence="2" key="1">
    <citation type="submission" date="2016-11" db="EMBL/GenBank/DDBJ databases">
        <authorList>
            <person name="Varghese N."/>
            <person name="Submissions S."/>
        </authorList>
    </citation>
    <scope>NUCLEOTIDE SEQUENCE [LARGE SCALE GENOMIC DNA]</scope>
    <source>
        <strain evidence="2">DSM 16990</strain>
    </source>
</reference>
<proteinExistence type="predicted"/>
<protein>
    <submittedName>
        <fullName evidence="1">Uncharacterized protein</fullName>
    </submittedName>
</protein>
<dbReference type="STRING" id="288992.SAMN04488522_108128"/>
<evidence type="ECO:0000313" key="2">
    <source>
        <dbReference type="Proteomes" id="UP000184287"/>
    </source>
</evidence>
<sequence length="136" mass="15637">MKTIDDLQLENELQELYLVTKYWISGLEFCKGELSFFRKLSSGYISNIKGKIGNLHLLLQKTEILEQRIKEVSVNIHAHLKFLEPLVLGSTQNITILLLNKHLNMEKEINTLFEDFQSVKQGILGPSDPLIFTQAH</sequence>
<organism evidence="1 2">
    <name type="scientific">Pedobacter caeni</name>
    <dbReference type="NCBI Taxonomy" id="288992"/>
    <lineage>
        <taxon>Bacteria</taxon>
        <taxon>Pseudomonadati</taxon>
        <taxon>Bacteroidota</taxon>
        <taxon>Sphingobacteriia</taxon>
        <taxon>Sphingobacteriales</taxon>
        <taxon>Sphingobacteriaceae</taxon>
        <taxon>Pedobacter</taxon>
    </lineage>
</organism>
<dbReference type="RefSeq" id="WP_073238013.1">
    <property type="nucleotide sequence ID" value="NZ_FQUQ01000008.1"/>
</dbReference>
<dbReference type="AlphaFoldDB" id="A0A1M5NFZ1"/>
<gene>
    <name evidence="1" type="ORF">SAMN04488522_108128</name>
</gene>
<name>A0A1M5NFZ1_9SPHI</name>